<dbReference type="GO" id="GO:0032040">
    <property type="term" value="C:small-subunit processome"/>
    <property type="evidence" value="ECO:0007669"/>
    <property type="project" value="TreeGrafter"/>
</dbReference>
<dbReference type="InterPro" id="IPR012954">
    <property type="entry name" value="BP28_C_dom"/>
</dbReference>
<dbReference type="Pfam" id="PF12397">
    <property type="entry name" value="U3snoRNP10"/>
    <property type="match status" value="1"/>
</dbReference>
<dbReference type="Gene3D" id="1.25.10.10">
    <property type="entry name" value="Leucine-rich Repeat Variant"/>
    <property type="match status" value="1"/>
</dbReference>
<comment type="caution">
    <text evidence="9">The sequence shown here is derived from an EMBL/GenBank/DDBJ whole genome shotgun (WGS) entry which is preliminary data.</text>
</comment>
<keyword evidence="3" id="KW-0690">Ribosome biogenesis</keyword>
<dbReference type="Proteomes" id="UP000796880">
    <property type="component" value="Unassembled WGS sequence"/>
</dbReference>
<name>A0A8K0DS49_9ROSA</name>
<keyword evidence="4" id="KW-0698">rRNA processing</keyword>
<proteinExistence type="inferred from homology"/>
<evidence type="ECO:0000256" key="2">
    <source>
        <dbReference type="ARBA" id="ARBA00010559"/>
    </source>
</evidence>
<reference evidence="9" key="1">
    <citation type="submission" date="2020-03" db="EMBL/GenBank/DDBJ databases">
        <title>A high-quality chromosome-level genome assembly of a woody plant with both climbing and erect habits, Rhamnella rubrinervis.</title>
        <authorList>
            <person name="Lu Z."/>
            <person name="Yang Y."/>
            <person name="Zhu X."/>
            <person name="Sun Y."/>
        </authorList>
    </citation>
    <scope>NUCLEOTIDE SEQUENCE</scope>
    <source>
        <strain evidence="9">BYM</strain>
        <tissue evidence="9">Leaf</tissue>
    </source>
</reference>
<keyword evidence="10" id="KW-1185">Reference proteome</keyword>
<evidence type="ECO:0000256" key="5">
    <source>
        <dbReference type="ARBA" id="ARBA00023242"/>
    </source>
</evidence>
<dbReference type="SMART" id="SM01036">
    <property type="entry name" value="BP28CT"/>
    <property type="match status" value="1"/>
</dbReference>
<protein>
    <recommendedName>
        <fullName evidence="8">BP28 C-terminal domain-containing protein</fullName>
    </recommendedName>
</protein>
<keyword evidence="6" id="KW-0687">Ribonucleoprotein</keyword>
<dbReference type="Pfam" id="PF08146">
    <property type="entry name" value="BP28CT"/>
    <property type="match status" value="1"/>
</dbReference>
<dbReference type="InterPro" id="IPR022125">
    <property type="entry name" value="U3snoRNP10_N"/>
</dbReference>
<evidence type="ECO:0000259" key="8">
    <source>
        <dbReference type="SMART" id="SM01036"/>
    </source>
</evidence>
<dbReference type="GO" id="GO:0045943">
    <property type="term" value="P:positive regulation of transcription by RNA polymerase I"/>
    <property type="evidence" value="ECO:0007669"/>
    <property type="project" value="TreeGrafter"/>
</dbReference>
<dbReference type="InterPro" id="IPR056384">
    <property type="entry name" value="ARM_At3g06530"/>
</dbReference>
<evidence type="ECO:0000256" key="3">
    <source>
        <dbReference type="ARBA" id="ARBA00022517"/>
    </source>
</evidence>
<feature type="region of interest" description="Disordered" evidence="7">
    <location>
        <begin position="2134"/>
        <end position="2163"/>
    </location>
</feature>
<dbReference type="GO" id="GO:0030686">
    <property type="term" value="C:90S preribosome"/>
    <property type="evidence" value="ECO:0007669"/>
    <property type="project" value="TreeGrafter"/>
</dbReference>
<dbReference type="GO" id="GO:0000462">
    <property type="term" value="P:maturation of SSU-rRNA from tricistronic rRNA transcript (SSU-rRNA, 5.8S rRNA, LSU-rRNA)"/>
    <property type="evidence" value="ECO:0007669"/>
    <property type="project" value="TreeGrafter"/>
</dbReference>
<dbReference type="GO" id="GO:0030515">
    <property type="term" value="F:snoRNA binding"/>
    <property type="evidence" value="ECO:0007669"/>
    <property type="project" value="TreeGrafter"/>
</dbReference>
<dbReference type="InterPro" id="IPR016024">
    <property type="entry name" value="ARM-type_fold"/>
</dbReference>
<sequence length="2196" mass="246774">MATSIASQLQAIRSLVQAGSEPPLKRPFTRPSILFDPKEAADIDVDTILRIALQGLEVLVSMDERFRNYKNDLFSEKSKELDRELMSVEENNRINSTISSYLRLLSAYFQHPSAIKTLEYLIRRYKIHIYNIEELILCGFPYHDTHAFVRIVQLIDTGNSKWKFLDGVKVSGAPPPRKVIVQQCIRDKGVLEVLCNYASPSKKFQPSRPVVSFYTAVVVEVLGSVTPLDDDVVKKILPFVSSGLQPGAKSGSDHKAGALMIVGLVASKATLTPKLVKTWIRLIAEIAQEDANDLTDLQWFRLSLITLISLVQSQSIDVLPKKALEILIEIRDLPGILLELFKEFNIDKLFSVLLDSLVDYSLSEGSFQSALISILEIVPVKDFVHNMVTKFLSHCLKASQKSSNSTSSLPGDWVKKILNVLRKKYPSELHGAVRKFLNERNVRSKKGDSIDEILCNMLHGNLDMSLAHSDSKLLLALHHPKADVRCAMLSGLSMSGFLKAKATDPEGFLFIQDSILQQLYDDDLTVVRAALCLDGLSDIINSSDLFKALDYVLKRCIHLLRSSSSENTSLAYDAALCCLKNADSIFRDHMNHFNVLAAMMFPLLLIAPKTQRLNLKALELAKEMNCPLFENLDSVFSTESTLGRERISSINMDTITSLAERFSVHPEEHIHWIAKSCTDCDLSKTLFFFILLQSFLMQKESAQFFALLEAVIPILKTQWEALESIGDVLDKEFKTEILTWDCRRFLDQLYDSNFKVFNANILISIFWRILEAFSVMSVEFSVDDNESWVSRLKELFIFFSSSQFKHVFKEHRHYLVTKCKISPVHFLCSFFTEQDVPVAVQVESLHCFMYLCSQSEVRFSAQLLAEFPSVLVPLASYNQDIRGAAMNSIEGLHALWVHVGYSSKKNGSHAIWSHFLDELLDLIVQQKRLILSDGKFLPSLMTSLLSSSCHSLLLPRNIEQRFDQPTREKVLAFILGSALKRSDYAKLMILSLLKGVGNAVVCVKDIESLLDQLLRRRCQYYCERGTSSQNLSKIEVEILCLLLESCAMPSSFDEHIFEDHLLKALQLDGMVLEDAAVVQPCVTVLQRLNAQVYSRLKSETQELLFRELVVLFRSANGDVQNATREALLRLNITYSTVVKMVDYILNSSSLVSASANGKKKKKLAENHKSNLPNDDVYRGESALSFFSSLLDVLLLKKDITNRDLLLGPLYKLLGKTFLDEWVQSFHVQDEKSIEASDVRHTMSGTICYIQQTLLIILEEISASLPLKEDKVNEIDMKVLVECAHSAKDGVTRNHVFSLISTLAKIIPDKVLEHIQDIFTVIGEAAVAQIDNHSRRVFEDLISTVVPCWLERTDNIDTLLQIFMNILPEVAEHRRLSIVLYLLRTLGETDSLASLLVLLFRSLVSRKGSFSFDSKHVADSSISSMKTEWEYAFAVQLCGQYSCTIWLPSLVLMLQRIGMGNMSLELVVELLFAIQFTLQKLKDPELAFKIKSGENSENIQNSLEDLMEQVVFILQLVDATRKKTSIPVVIRKELKDCMHAVLRAITAVIIPSAYFEGIIKLLYHADKSIAKKALGLLCETVRDHVTAKRRHKEWRDSNSQWQLMGGSAINSFQKMCEKIVGLVDDSADSSSTLKLAAVSALEVLANSFPNNHSTFSGCLASVTKSINSHDLAVSSSCLRTTGALVNVLGPRSLPELPSIMENLIKISDVESIQSVNKTHVTLSTTKESIVFSVLVVLEAVVDKLGGFLNPYLGDVIKIMVLHPDYASGSDLKLKVKAETVRRLLSEKIPVRLSLPPLLKIYSRVVDSGDASLRVYFGMLANLISTMDRSSVSGYHAQIFDLCLFALDIRRQRHVSVQNVDVVENCVINAMISLTMKLTETMFKPHFVRSIEWVESEVEEIACAGSTNIDRAISFYALVDKLAENHRSLFVPYFKYLLDGCVRLLTTSGDAKASSSTRKKKKAKILETNNTTEENSVSLENWQLRALVLSSLHKCFLYDTGSLKFLDTSNFQVLLKPIVSQLVIEPPMSLGEHLNIPSVKEVDDLLVVCIGQMALTAGSDLLWKPLNHEVLMQTRSEKTRARILGLRIVKYLLEHLREEYLVFLPETIPFLGELLEDMELSVKSLAQEILKEMESMSGESLRQNARTAVPRKSQNGLAPFSDPPPAIGGECTKTILNCKASSHNYMANVMEQWNFAFH</sequence>
<dbReference type="EMBL" id="VOIH02000011">
    <property type="protein sequence ID" value="KAF3433188.1"/>
    <property type="molecule type" value="Genomic_DNA"/>
</dbReference>
<evidence type="ECO:0000256" key="4">
    <source>
        <dbReference type="ARBA" id="ARBA00022552"/>
    </source>
</evidence>
<organism evidence="9 10">
    <name type="scientific">Rhamnella rubrinervis</name>
    <dbReference type="NCBI Taxonomy" id="2594499"/>
    <lineage>
        <taxon>Eukaryota</taxon>
        <taxon>Viridiplantae</taxon>
        <taxon>Streptophyta</taxon>
        <taxon>Embryophyta</taxon>
        <taxon>Tracheophyta</taxon>
        <taxon>Spermatophyta</taxon>
        <taxon>Magnoliopsida</taxon>
        <taxon>eudicotyledons</taxon>
        <taxon>Gunneridae</taxon>
        <taxon>Pentapetalae</taxon>
        <taxon>rosids</taxon>
        <taxon>fabids</taxon>
        <taxon>Rosales</taxon>
        <taxon>Rhamnaceae</taxon>
        <taxon>rhamnoid group</taxon>
        <taxon>Rhamneae</taxon>
        <taxon>Rhamnella</taxon>
    </lineage>
</organism>
<dbReference type="SUPFAM" id="SSF48371">
    <property type="entry name" value="ARM repeat"/>
    <property type="match status" value="2"/>
</dbReference>
<evidence type="ECO:0000256" key="7">
    <source>
        <dbReference type="SAM" id="MobiDB-lite"/>
    </source>
</evidence>
<dbReference type="InterPro" id="IPR040191">
    <property type="entry name" value="UTP10"/>
</dbReference>
<dbReference type="Pfam" id="PF23243">
    <property type="entry name" value="HEAT_HEATR1"/>
    <property type="match status" value="1"/>
</dbReference>
<dbReference type="GO" id="GO:0034455">
    <property type="term" value="C:t-UTP complex"/>
    <property type="evidence" value="ECO:0007669"/>
    <property type="project" value="TreeGrafter"/>
</dbReference>
<evidence type="ECO:0000256" key="6">
    <source>
        <dbReference type="ARBA" id="ARBA00023274"/>
    </source>
</evidence>
<feature type="domain" description="BP28 C-terminal" evidence="8">
    <location>
        <begin position="1827"/>
        <end position="2001"/>
    </location>
</feature>
<dbReference type="InterPro" id="IPR011989">
    <property type="entry name" value="ARM-like"/>
</dbReference>
<gene>
    <name evidence="9" type="ORF">FNV43_RR24290</name>
</gene>
<keyword evidence="5" id="KW-0539">Nucleus</keyword>
<comment type="subcellular location">
    <subcellularLocation>
        <location evidence="1">Nucleus</location>
        <location evidence="1">Nucleolus</location>
    </subcellularLocation>
</comment>
<dbReference type="InterPro" id="IPR056473">
    <property type="entry name" value="HEAT_Utp10/HEAT1"/>
</dbReference>
<evidence type="ECO:0000256" key="1">
    <source>
        <dbReference type="ARBA" id="ARBA00004604"/>
    </source>
</evidence>
<dbReference type="OrthoDB" id="31183at2759"/>
<dbReference type="PANTHER" id="PTHR13457">
    <property type="entry name" value="BAP28"/>
    <property type="match status" value="1"/>
</dbReference>
<evidence type="ECO:0000313" key="9">
    <source>
        <dbReference type="EMBL" id="KAF3433188.1"/>
    </source>
</evidence>
<evidence type="ECO:0000313" key="10">
    <source>
        <dbReference type="Proteomes" id="UP000796880"/>
    </source>
</evidence>
<dbReference type="Pfam" id="PF24477">
    <property type="entry name" value="ARM_At3g06530"/>
    <property type="match status" value="1"/>
</dbReference>
<feature type="compositionally biased region" description="Polar residues" evidence="7">
    <location>
        <begin position="2135"/>
        <end position="2154"/>
    </location>
</feature>
<accession>A0A8K0DS49</accession>
<comment type="similarity">
    <text evidence="2">Belongs to the HEATR1/UTP10 family.</text>
</comment>
<dbReference type="PANTHER" id="PTHR13457:SF1">
    <property type="entry name" value="HEAT REPEAT-CONTAINING PROTEIN 1"/>
    <property type="match status" value="1"/>
</dbReference>